<dbReference type="InterPro" id="IPR055231">
    <property type="entry name" value="2AA_helical"/>
</dbReference>
<evidence type="ECO:0000256" key="7">
    <source>
        <dbReference type="ARBA" id="ARBA00022777"/>
    </source>
</evidence>
<keyword evidence="5" id="KW-0677">Repeat</keyword>
<dbReference type="GO" id="GO:0004674">
    <property type="term" value="F:protein serine/threonine kinase activity"/>
    <property type="evidence" value="ECO:0007669"/>
    <property type="project" value="UniProtKB-KW"/>
</dbReference>
<dbReference type="STRING" id="1684307.A0A316UGV3"/>
<feature type="region of interest" description="Disordered" evidence="11">
    <location>
        <begin position="219"/>
        <end position="238"/>
    </location>
</feature>
<evidence type="ECO:0000256" key="9">
    <source>
        <dbReference type="PROSITE-ProRule" id="PRU00103"/>
    </source>
</evidence>
<dbReference type="InterPro" id="IPR011009">
    <property type="entry name" value="Kinase-like_dom_sf"/>
</dbReference>
<proteinExistence type="predicted"/>
<feature type="repeat" description="HEAT" evidence="9">
    <location>
        <begin position="684"/>
        <end position="722"/>
    </location>
</feature>
<dbReference type="GO" id="GO:0045324">
    <property type="term" value="P:late endosome to vacuole transport"/>
    <property type="evidence" value="ECO:0007669"/>
    <property type="project" value="InterPro"/>
</dbReference>
<dbReference type="SUPFAM" id="SSF56112">
    <property type="entry name" value="Protein kinase-like (PK-like)"/>
    <property type="match status" value="1"/>
</dbReference>
<dbReference type="PROSITE" id="PS50294">
    <property type="entry name" value="WD_REPEATS_REGION"/>
    <property type="match status" value="2"/>
</dbReference>
<evidence type="ECO:0000313" key="13">
    <source>
        <dbReference type="EMBL" id="PWN22405.1"/>
    </source>
</evidence>
<evidence type="ECO:0000256" key="2">
    <source>
        <dbReference type="ARBA" id="ARBA00022527"/>
    </source>
</evidence>
<dbReference type="Pfam" id="PF00400">
    <property type="entry name" value="WD40"/>
    <property type="match status" value="2"/>
</dbReference>
<dbReference type="Gene3D" id="1.25.10.10">
    <property type="entry name" value="Leucine-rich Repeat Variant"/>
    <property type="match status" value="1"/>
</dbReference>
<dbReference type="InterPro" id="IPR008271">
    <property type="entry name" value="Ser/Thr_kinase_AS"/>
</dbReference>
<feature type="domain" description="Protein kinase" evidence="12">
    <location>
        <begin position="26"/>
        <end position="347"/>
    </location>
</feature>
<feature type="repeat" description="WD" evidence="10">
    <location>
        <begin position="1692"/>
        <end position="1725"/>
    </location>
</feature>
<reference evidence="13 14" key="1">
    <citation type="journal article" date="2018" name="Mol. Biol. Evol.">
        <title>Broad Genomic Sampling Reveals a Smut Pathogenic Ancestry of the Fungal Clade Ustilaginomycotina.</title>
        <authorList>
            <person name="Kijpornyongpan T."/>
            <person name="Mondo S.J."/>
            <person name="Barry K."/>
            <person name="Sandor L."/>
            <person name="Lee J."/>
            <person name="Lipzen A."/>
            <person name="Pangilinan J."/>
            <person name="LaButti K."/>
            <person name="Hainaut M."/>
            <person name="Henrissat B."/>
            <person name="Grigoriev I.V."/>
            <person name="Spatafora J.W."/>
            <person name="Aime M.C."/>
        </authorList>
    </citation>
    <scope>NUCLEOTIDE SEQUENCE [LARGE SCALE GENOMIC DNA]</scope>
    <source>
        <strain evidence="13 14">MCA 4718</strain>
    </source>
</reference>
<dbReference type="EMBL" id="KZ819323">
    <property type="protein sequence ID" value="PWN22405.1"/>
    <property type="molecule type" value="Genomic_DNA"/>
</dbReference>
<feature type="repeat" description="WD" evidence="10">
    <location>
        <begin position="1279"/>
        <end position="1313"/>
    </location>
</feature>
<keyword evidence="3 10" id="KW-0853">WD repeat</keyword>
<evidence type="ECO:0000256" key="8">
    <source>
        <dbReference type="ARBA" id="ARBA00022840"/>
    </source>
</evidence>
<dbReference type="GeneID" id="37011932"/>
<evidence type="ECO:0000259" key="12">
    <source>
        <dbReference type="PROSITE" id="PS50011"/>
    </source>
</evidence>
<dbReference type="RefSeq" id="XP_025349565.1">
    <property type="nucleotide sequence ID" value="XM_025490198.1"/>
</dbReference>
<dbReference type="Gene3D" id="2.130.10.10">
    <property type="entry name" value="YVTN repeat-like/Quinoprotein amine dehydrogenase"/>
    <property type="match status" value="2"/>
</dbReference>
<dbReference type="InterPro" id="IPR011989">
    <property type="entry name" value="ARM-like"/>
</dbReference>
<feature type="region of interest" description="Disordered" evidence="11">
    <location>
        <begin position="1028"/>
        <end position="1063"/>
    </location>
</feature>
<dbReference type="InterPro" id="IPR001680">
    <property type="entry name" value="WD40_rpt"/>
</dbReference>
<feature type="region of interest" description="Disordered" evidence="11">
    <location>
        <begin position="363"/>
        <end position="396"/>
    </location>
</feature>
<dbReference type="Proteomes" id="UP000245942">
    <property type="component" value="Unassembled WGS sequence"/>
</dbReference>
<protein>
    <recommendedName>
        <fullName evidence="1">non-specific serine/threonine protein kinase</fullName>
        <ecNumber evidence="1">2.7.11.1</ecNumber>
    </recommendedName>
</protein>
<dbReference type="GO" id="GO:0034271">
    <property type="term" value="C:phosphatidylinositol 3-kinase complex, class III, type I"/>
    <property type="evidence" value="ECO:0007669"/>
    <property type="project" value="TreeGrafter"/>
</dbReference>
<dbReference type="InterPro" id="IPR021133">
    <property type="entry name" value="HEAT_type_2"/>
</dbReference>
<feature type="region of interest" description="Disordered" evidence="11">
    <location>
        <begin position="1115"/>
        <end position="1146"/>
    </location>
</feature>
<feature type="region of interest" description="Disordered" evidence="11">
    <location>
        <begin position="1178"/>
        <end position="1224"/>
    </location>
</feature>
<keyword evidence="7" id="KW-0418">Kinase</keyword>
<evidence type="ECO:0000256" key="11">
    <source>
        <dbReference type="SAM" id="MobiDB-lite"/>
    </source>
</evidence>
<dbReference type="PANTHER" id="PTHR17583">
    <property type="entry name" value="PHOSPHOINOSITIDE 3-KINASE REGULATORY SUBUNIT 4"/>
    <property type="match status" value="1"/>
</dbReference>
<dbReference type="PROSITE" id="PS50077">
    <property type="entry name" value="HEAT_REPEAT"/>
    <property type="match status" value="2"/>
</dbReference>
<dbReference type="PROSITE" id="PS00108">
    <property type="entry name" value="PROTEIN_KINASE_ST"/>
    <property type="match status" value="1"/>
</dbReference>
<evidence type="ECO:0000256" key="1">
    <source>
        <dbReference type="ARBA" id="ARBA00012513"/>
    </source>
</evidence>
<dbReference type="GO" id="GO:0006623">
    <property type="term" value="P:protein targeting to vacuole"/>
    <property type="evidence" value="ECO:0007669"/>
    <property type="project" value="TreeGrafter"/>
</dbReference>
<evidence type="ECO:0000256" key="6">
    <source>
        <dbReference type="ARBA" id="ARBA00022741"/>
    </source>
</evidence>
<dbReference type="GO" id="GO:0005770">
    <property type="term" value="C:late endosome"/>
    <property type="evidence" value="ECO:0007669"/>
    <property type="project" value="TreeGrafter"/>
</dbReference>
<dbReference type="Pfam" id="PF22956">
    <property type="entry name" value="VPS15-like_hel"/>
    <property type="match status" value="1"/>
</dbReference>
<dbReference type="InterPro" id="IPR036322">
    <property type="entry name" value="WD40_repeat_dom_sf"/>
</dbReference>
<dbReference type="GO" id="GO:0034272">
    <property type="term" value="C:phosphatidylinositol 3-kinase complex, class III, type II"/>
    <property type="evidence" value="ECO:0007669"/>
    <property type="project" value="TreeGrafter"/>
</dbReference>
<dbReference type="SUPFAM" id="SSF48371">
    <property type="entry name" value="ARM repeat"/>
    <property type="match status" value="1"/>
</dbReference>
<sequence>MGNSASAAARGTLGVSILAELGENEVQYEKSMGSSRFLKAVRARHTEGRIVVKTFVKPDGSLPLRHLFRRLKKERETLATVPNVLTYQQTRETDRAGYLIRQWVSSNLYDRISTRPFLTVVEKKWITYQLISAMRASREKDIPHGDLKTENVLVTSSLSVFVTDFAASFKPTYLPLDDPADFSFFFDASGRRTCYVAPERFYSAGSDIARQKASLRSGASSSTAPASSSAGNTSITSSGDPYSEILGLGKRDGKVTEAMDVFSLGCVISELWRDGVPLFTLSQLFKYREGRYDLETPLAEIHDVPLRSMIRGMLSIDPAQRPTFTQCLEEQKDLFPRVFGSFLHPYLVDLQRYTPKATSALREQHKEIASSGASHLSSTESDRHLSNTEDPVRETQRQADLRLEHLYEEWSVVVRHLDADYSDGDIDAMIEGDDLESGDPLVQGSVQAAEQAIPIQLNIPRLGSSLLSHHRRHNNTDGTGLIVLSVILSNLRNALRASSKEHALEVLLHLSARWLTDEAKLDRVLPYLVALVDDPSAAVRAAAVRSTVQLLLLVNTITPANESVCVEYIFPNLRRVASDTSATVRRAYAACFPALAACAQRFLQQTQALRASGAFVADQETFEDFDQQSEEASYDAQLQDIRDFAQEQVTVLLTDSDPAVKRSLLSGIAPMCTLLGNVTTNDVLLSHMITYLNDRDWQLRDAFFEAIPHLAVVAGSRSVEEYIVPLMVQALSDPEDFVVVRVLAGLGQVVTANASLLLSKFQIFELVGATAGFLCHSNLWIRQAAARFLVDATAHLDATDVWAIVYPSIRPLLTYELENLSALSIIESAKAPLSRNILQAALSWAATASKTAFWKGDDVTLLSSKAGVGNAIALEGLRLMVTSPDSDGQELVKRPLPRSDEDDGFMDKLRALGFGPDDEVKLLGLREYIWKVSKHVARQRPYATDDPSLPPTRQHTEVQRLKEVTPQTIFFSFNKSGAPSAGDQANVEQLGSARSPTIRSDFSGQVARRRISEARVFSAGSIDFAAGDASRRASMTSTAGRLDALGGGRRPSRSASSAGPDSTAISLASQRSISGQARLGVIKAAPASVAESSANATGTMSDLAAKLRSISMTSTLASEAPTPAGSVTPTVRGGPGAGLGGIEESDGPLFRSTYEGSDPYILAHLEVVFLKNFRDRSGELGPRVGSSPASRKRSSKAAPSGVTPAGTAREASTSNTNGGSRRPEGKLVAYFNEHTGPITTIAVSPDHAFFASGSEDGTVKIWDTARLEKNVTSRSRSTYSAHSGQITSLIALESTHCFVSTATDGSLHVWRVDLSSASLPRYGKPRLISNFQLSTPGEYVVSLLQSSSDSPSAKLILGTSHSRITILDLRTMQVLQALKNPSHFGPITCMCRDKQGIWLLAGTLGGSMVLWDLRFGLLVKSWRLGSSEHPCGPTLVKVTDCRLHPSKGRGRWVMISYEEQSLAKTTIQTLIETWDIDRGVMVESYEFATGASASKNIRSASRETVTAQMEGLSSATAAIEQLVRGREAREAEAAEENYTSTTDTAASIRQDCHVKCFLASTEGYTSGQLGGGSSQVSGGWLDAGKLAADVERPGQSTAAGDGHGPAGYVVSAGEDCKIRFWDLGKPERSVCVSLAETGKGEFKTLSTEGSEPLRLVHHQSTATTTPLAGRDAAPIRSPLLSPHQNQQAQAYMRAHRDAITALAIIESPFRCIVAGDRTGAVKVWE</sequence>
<keyword evidence="6" id="KW-0547">Nucleotide-binding</keyword>
<dbReference type="InterPro" id="IPR045162">
    <property type="entry name" value="Vps15-like"/>
</dbReference>
<dbReference type="PANTHER" id="PTHR17583:SF0">
    <property type="entry name" value="PHOSPHOINOSITIDE 3-KINASE REGULATORY SUBUNIT 4"/>
    <property type="match status" value="1"/>
</dbReference>
<feature type="compositionally biased region" description="Basic and acidic residues" evidence="11">
    <location>
        <begin position="380"/>
        <end position="396"/>
    </location>
</feature>
<dbReference type="PROSITE" id="PS50082">
    <property type="entry name" value="WD_REPEATS_2"/>
    <property type="match status" value="3"/>
</dbReference>
<dbReference type="InterPro" id="IPR015943">
    <property type="entry name" value="WD40/YVTN_repeat-like_dom_sf"/>
</dbReference>
<dbReference type="GO" id="GO:0016236">
    <property type="term" value="P:macroautophagy"/>
    <property type="evidence" value="ECO:0007669"/>
    <property type="project" value="InterPro"/>
</dbReference>
<evidence type="ECO:0000256" key="10">
    <source>
        <dbReference type="PROSITE-ProRule" id="PRU00221"/>
    </source>
</evidence>
<accession>A0A316UGV3</accession>
<dbReference type="PROSITE" id="PS50011">
    <property type="entry name" value="PROTEIN_KINASE_DOM"/>
    <property type="match status" value="1"/>
</dbReference>
<name>A0A316UGV3_9BASI</name>
<dbReference type="OrthoDB" id="242910at2759"/>
<organism evidence="13 14">
    <name type="scientific">Pseudomicrostroma glucosiphilum</name>
    <dbReference type="NCBI Taxonomy" id="1684307"/>
    <lineage>
        <taxon>Eukaryota</taxon>
        <taxon>Fungi</taxon>
        <taxon>Dikarya</taxon>
        <taxon>Basidiomycota</taxon>
        <taxon>Ustilaginomycotina</taxon>
        <taxon>Exobasidiomycetes</taxon>
        <taxon>Microstromatales</taxon>
        <taxon>Microstromatales incertae sedis</taxon>
        <taxon>Pseudomicrostroma</taxon>
    </lineage>
</organism>
<dbReference type="InterPro" id="IPR016024">
    <property type="entry name" value="ARM-type_fold"/>
</dbReference>
<dbReference type="Pfam" id="PF00069">
    <property type="entry name" value="Pkinase"/>
    <property type="match status" value="1"/>
</dbReference>
<keyword evidence="2" id="KW-0723">Serine/threonine-protein kinase</keyword>
<keyword evidence="14" id="KW-1185">Reference proteome</keyword>
<dbReference type="SMART" id="SM00320">
    <property type="entry name" value="WD40"/>
    <property type="match status" value="5"/>
</dbReference>
<dbReference type="GO" id="GO:0071561">
    <property type="term" value="C:nucleus-vacuole junction"/>
    <property type="evidence" value="ECO:0007669"/>
    <property type="project" value="TreeGrafter"/>
</dbReference>
<keyword evidence="8" id="KW-0067">ATP-binding</keyword>
<evidence type="ECO:0000256" key="3">
    <source>
        <dbReference type="ARBA" id="ARBA00022574"/>
    </source>
</evidence>
<dbReference type="SMART" id="SM00220">
    <property type="entry name" value="S_TKc"/>
    <property type="match status" value="1"/>
</dbReference>
<evidence type="ECO:0000256" key="5">
    <source>
        <dbReference type="ARBA" id="ARBA00022737"/>
    </source>
</evidence>
<dbReference type="Gene3D" id="1.10.510.10">
    <property type="entry name" value="Transferase(Phosphotransferase) domain 1"/>
    <property type="match status" value="1"/>
</dbReference>
<evidence type="ECO:0000313" key="14">
    <source>
        <dbReference type="Proteomes" id="UP000245942"/>
    </source>
</evidence>
<dbReference type="GO" id="GO:0005524">
    <property type="term" value="F:ATP binding"/>
    <property type="evidence" value="ECO:0007669"/>
    <property type="project" value="UniProtKB-KW"/>
</dbReference>
<dbReference type="SUPFAM" id="SSF50978">
    <property type="entry name" value="WD40 repeat-like"/>
    <property type="match status" value="1"/>
</dbReference>
<dbReference type="CDD" id="cd13980">
    <property type="entry name" value="STKc_Vps15"/>
    <property type="match status" value="1"/>
</dbReference>
<evidence type="ECO:0000256" key="4">
    <source>
        <dbReference type="ARBA" id="ARBA00022679"/>
    </source>
</evidence>
<dbReference type="EC" id="2.7.11.1" evidence="1"/>
<feature type="repeat" description="HEAT" evidence="9">
    <location>
        <begin position="524"/>
        <end position="562"/>
    </location>
</feature>
<dbReference type="InterPro" id="IPR000719">
    <property type="entry name" value="Prot_kinase_dom"/>
</dbReference>
<feature type="compositionally biased region" description="Polar residues" evidence="11">
    <location>
        <begin position="1210"/>
        <end position="1219"/>
    </location>
</feature>
<keyword evidence="4" id="KW-0808">Transferase</keyword>
<gene>
    <name evidence="13" type="ORF">BCV69DRAFT_246252</name>
</gene>
<feature type="repeat" description="WD" evidence="10">
    <location>
        <begin position="1231"/>
        <end position="1272"/>
    </location>
</feature>